<name>A0A8X6PYL6_NEPPI</name>
<comment type="caution">
    <text evidence="1">The sequence shown here is derived from an EMBL/GenBank/DDBJ whole genome shotgun (WGS) entry which is preliminary data.</text>
</comment>
<keyword evidence="2" id="KW-1185">Reference proteome</keyword>
<protein>
    <submittedName>
        <fullName evidence="1">Uncharacterized protein</fullName>
    </submittedName>
</protein>
<dbReference type="AlphaFoldDB" id="A0A8X6PYL6"/>
<evidence type="ECO:0000313" key="1">
    <source>
        <dbReference type="EMBL" id="GFT96592.1"/>
    </source>
</evidence>
<proteinExistence type="predicted"/>
<dbReference type="EMBL" id="BMAW01026291">
    <property type="protein sequence ID" value="GFT96592.1"/>
    <property type="molecule type" value="Genomic_DNA"/>
</dbReference>
<reference evidence="1" key="1">
    <citation type="submission" date="2020-08" db="EMBL/GenBank/DDBJ databases">
        <title>Multicomponent nature underlies the extraordinary mechanical properties of spider dragline silk.</title>
        <authorList>
            <person name="Kono N."/>
            <person name="Nakamura H."/>
            <person name="Mori M."/>
            <person name="Yoshida Y."/>
            <person name="Ohtoshi R."/>
            <person name="Malay A.D."/>
            <person name="Moran D.A.P."/>
            <person name="Tomita M."/>
            <person name="Numata K."/>
            <person name="Arakawa K."/>
        </authorList>
    </citation>
    <scope>NUCLEOTIDE SEQUENCE</scope>
</reference>
<organism evidence="1 2">
    <name type="scientific">Nephila pilipes</name>
    <name type="common">Giant wood spider</name>
    <name type="synonym">Nephila maculata</name>
    <dbReference type="NCBI Taxonomy" id="299642"/>
    <lineage>
        <taxon>Eukaryota</taxon>
        <taxon>Metazoa</taxon>
        <taxon>Ecdysozoa</taxon>
        <taxon>Arthropoda</taxon>
        <taxon>Chelicerata</taxon>
        <taxon>Arachnida</taxon>
        <taxon>Araneae</taxon>
        <taxon>Araneomorphae</taxon>
        <taxon>Entelegynae</taxon>
        <taxon>Araneoidea</taxon>
        <taxon>Nephilidae</taxon>
        <taxon>Nephila</taxon>
    </lineage>
</organism>
<evidence type="ECO:0000313" key="2">
    <source>
        <dbReference type="Proteomes" id="UP000887013"/>
    </source>
</evidence>
<accession>A0A8X6PYL6</accession>
<dbReference type="Proteomes" id="UP000887013">
    <property type="component" value="Unassembled WGS sequence"/>
</dbReference>
<gene>
    <name evidence="1" type="ORF">NPIL_99751</name>
</gene>
<sequence length="227" mass="25719">MNSARLHLSKSERKETFNDEHVVELEAHSLVGVFQSSIGISHKGLRNFLPLDGIGIKAILDLGLMDRTFNCLINVFFETRWWGQKREVKQDCFGFVISNEGFLPPALAGPMIGLVSRTDVLSRLKEQLGRHPLCLRAEERLDEKVSEPYISSCTDGAELASTLLTCDNADDGERCRSVPERSLASPANDDIRCDCSTIRSCLFPMADVMRVRRFQDRMRYFESLKLF</sequence>